<gene>
    <name evidence="2" type="ORF">PS925_05445</name>
</gene>
<organism evidence="2 3">
    <name type="scientific">Pseudomonas fluorescens</name>
    <dbReference type="NCBI Taxonomy" id="294"/>
    <lineage>
        <taxon>Bacteria</taxon>
        <taxon>Pseudomonadati</taxon>
        <taxon>Pseudomonadota</taxon>
        <taxon>Gammaproteobacteria</taxon>
        <taxon>Pseudomonadales</taxon>
        <taxon>Pseudomonadaceae</taxon>
        <taxon>Pseudomonas</taxon>
    </lineage>
</organism>
<evidence type="ECO:0000313" key="3">
    <source>
        <dbReference type="Proteomes" id="UP000412311"/>
    </source>
</evidence>
<evidence type="ECO:0000256" key="1">
    <source>
        <dbReference type="SAM" id="MobiDB-lite"/>
    </source>
</evidence>
<feature type="compositionally biased region" description="Polar residues" evidence="1">
    <location>
        <begin position="37"/>
        <end position="57"/>
    </location>
</feature>
<protein>
    <submittedName>
        <fullName evidence="2">Uncharacterized protein</fullName>
    </submittedName>
</protein>
<reference evidence="2 3" key="1">
    <citation type="submission" date="2019-09" db="EMBL/GenBank/DDBJ databases">
        <authorList>
            <person name="Chandra G."/>
            <person name="Truman W A."/>
        </authorList>
    </citation>
    <scope>NUCLEOTIDE SEQUENCE [LARGE SCALE GENOMIC DNA]</scope>
    <source>
        <strain evidence="2">PS925</strain>
    </source>
</reference>
<accession>A0A5E7VN96</accession>
<feature type="region of interest" description="Disordered" evidence="1">
    <location>
        <begin position="37"/>
        <end position="65"/>
    </location>
</feature>
<dbReference type="EMBL" id="CABVJG010000022">
    <property type="protein sequence ID" value="VVQ24077.1"/>
    <property type="molecule type" value="Genomic_DNA"/>
</dbReference>
<dbReference type="AlphaFoldDB" id="A0A5E7VN96"/>
<evidence type="ECO:0000313" key="2">
    <source>
        <dbReference type="EMBL" id="VVQ24077.1"/>
    </source>
</evidence>
<sequence>MNTESNSDSESDQKPLTLALSQRERGLTEVFGRATPTCDSALNSDSESDQKPLTLTLSRRERGLI</sequence>
<proteinExistence type="predicted"/>
<dbReference type="Proteomes" id="UP000412311">
    <property type="component" value="Unassembled WGS sequence"/>
</dbReference>
<name>A0A5E7VN96_PSEFL</name>